<dbReference type="InterPro" id="IPR036397">
    <property type="entry name" value="RNaseH_sf"/>
</dbReference>
<dbReference type="Gene3D" id="3.30.420.10">
    <property type="entry name" value="Ribonuclease H-like superfamily/Ribonuclease H"/>
    <property type="match status" value="2"/>
</dbReference>
<dbReference type="SUPFAM" id="SSF53098">
    <property type="entry name" value="Ribonuclease H-like"/>
    <property type="match status" value="2"/>
</dbReference>
<dbReference type="Pfam" id="PF17919">
    <property type="entry name" value="RT_RNaseH_2"/>
    <property type="match status" value="2"/>
</dbReference>
<dbReference type="InterPro" id="IPR012337">
    <property type="entry name" value="RNaseH-like_sf"/>
</dbReference>
<organism evidence="2">
    <name type="scientific">Tanacetum cinerariifolium</name>
    <name type="common">Dalmatian daisy</name>
    <name type="synonym">Chrysanthemum cinerariifolium</name>
    <dbReference type="NCBI Taxonomy" id="118510"/>
    <lineage>
        <taxon>Eukaryota</taxon>
        <taxon>Viridiplantae</taxon>
        <taxon>Streptophyta</taxon>
        <taxon>Embryophyta</taxon>
        <taxon>Tracheophyta</taxon>
        <taxon>Spermatophyta</taxon>
        <taxon>Magnoliopsida</taxon>
        <taxon>eudicotyledons</taxon>
        <taxon>Gunneridae</taxon>
        <taxon>Pentapetalae</taxon>
        <taxon>asterids</taxon>
        <taxon>campanulids</taxon>
        <taxon>Asterales</taxon>
        <taxon>Asteraceae</taxon>
        <taxon>Asteroideae</taxon>
        <taxon>Anthemideae</taxon>
        <taxon>Anthemidinae</taxon>
        <taxon>Tanacetum</taxon>
    </lineage>
</organism>
<dbReference type="InterPro" id="IPR001584">
    <property type="entry name" value="Integrase_cat-core"/>
</dbReference>
<comment type="caution">
    <text evidence="2">The sequence shown here is derived from an EMBL/GenBank/DDBJ whole genome shotgun (WGS) entry which is preliminary data.</text>
</comment>
<dbReference type="SUPFAM" id="SSF56672">
    <property type="entry name" value="DNA/RNA polymerases"/>
    <property type="match status" value="2"/>
</dbReference>
<dbReference type="GO" id="GO:0003676">
    <property type="term" value="F:nucleic acid binding"/>
    <property type="evidence" value="ECO:0007669"/>
    <property type="project" value="InterPro"/>
</dbReference>
<dbReference type="GO" id="GO:0015074">
    <property type="term" value="P:DNA integration"/>
    <property type="evidence" value="ECO:0007669"/>
    <property type="project" value="InterPro"/>
</dbReference>
<dbReference type="PANTHER" id="PTHR34072:SF52">
    <property type="entry name" value="RIBONUCLEASE H"/>
    <property type="match status" value="1"/>
</dbReference>
<evidence type="ECO:0000259" key="1">
    <source>
        <dbReference type="PROSITE" id="PS50994"/>
    </source>
</evidence>
<dbReference type="PROSITE" id="PS50994">
    <property type="entry name" value="INTEGRASE"/>
    <property type="match status" value="1"/>
</dbReference>
<proteinExistence type="predicted"/>
<name>A0A699HWU9_TANCI</name>
<gene>
    <name evidence="2" type="ORF">Tci_469350</name>
</gene>
<feature type="non-terminal residue" evidence="2">
    <location>
        <position position="1"/>
    </location>
</feature>
<dbReference type="InterPro" id="IPR041577">
    <property type="entry name" value="RT_RNaseH_2"/>
</dbReference>
<dbReference type="InterPro" id="IPR043502">
    <property type="entry name" value="DNA/RNA_pol_sf"/>
</dbReference>
<dbReference type="Gene3D" id="3.10.10.10">
    <property type="entry name" value="HIV Type 1 Reverse Transcriptase, subunit A, domain 1"/>
    <property type="match status" value="1"/>
</dbReference>
<sequence>CANLALPKGSENFVVNYDASHKGLGAVLMQKEKVKAYASHQLKVYEKNYTIHDLELRAVVFALKMWRHYLYGKANVVADALSRKERTRKEENFINKDLHGMINKLEPRADETLYLNNQSWIPYYGDLRDFIMHESHKSKCSIYLGSDKMYQYLKKLYRNPVMEMGEHNNGFMIKLPRTATGQDMIWKSLHKALGTRLYMSTAYHPQTDGQSESTIQTLKDMLHACILDFGKGWDRHLPLVEFLYNNNYYTSIKATPFKALYGRKCRSHIYWAKAGDRDKVMLKVSLWKGVIRFGKRGKLNPRYIGPFKILAKVGTGGYHLELLKQLRRVHSTFHVSNLKKCLADEPLAIPLDEIQVDDKRHFIEAPSEIMDLAVWKINRSPSSSLVMAIKISGKKDVQSVSALGGKEDLKDAVPHPGELRFCLSKRKMDLFRSRVYSKIDLRSSYHQLKVREKDIPKTAFRTRYGHYEFQCANLALPKGSENFVVNCDASHKGLGAVLMQKEKVKAYASHQLKVYEKNYTTHDLELGAVVFALKIWRHYLYGKANVVADALSRKERKVDETVVEQSSLRLYMSTTYHPQTDGQSESTIQTLKDMLHACILDFGKGWDRHLPLVEFLYNNNYYTSIKATPFKALYGRKCRSHIYWAKAGDS</sequence>
<feature type="domain" description="Integrase catalytic" evidence="1">
    <location>
        <begin position="452"/>
        <end position="637"/>
    </location>
</feature>
<reference evidence="2" key="1">
    <citation type="journal article" date="2019" name="Sci. Rep.">
        <title>Draft genome of Tanacetum cinerariifolium, the natural source of mosquito coil.</title>
        <authorList>
            <person name="Yamashiro T."/>
            <person name="Shiraishi A."/>
            <person name="Satake H."/>
            <person name="Nakayama K."/>
        </authorList>
    </citation>
    <scope>NUCLEOTIDE SEQUENCE</scope>
</reference>
<dbReference type="PANTHER" id="PTHR34072">
    <property type="entry name" value="ENZYMATIC POLYPROTEIN-RELATED"/>
    <property type="match status" value="1"/>
</dbReference>
<dbReference type="Pfam" id="PF24626">
    <property type="entry name" value="SH3_Tf2-1"/>
    <property type="match status" value="1"/>
</dbReference>
<dbReference type="InterPro" id="IPR056924">
    <property type="entry name" value="SH3_Tf2-1"/>
</dbReference>
<evidence type="ECO:0000313" key="2">
    <source>
        <dbReference type="EMBL" id="GEY97376.1"/>
    </source>
</evidence>
<accession>A0A699HWU9</accession>
<dbReference type="FunFam" id="3.10.20.370:FF:000001">
    <property type="entry name" value="Retrovirus-related Pol polyprotein from transposon 17.6-like protein"/>
    <property type="match status" value="1"/>
</dbReference>
<dbReference type="EMBL" id="BKCJ010227909">
    <property type="protein sequence ID" value="GEY97376.1"/>
    <property type="molecule type" value="Genomic_DNA"/>
</dbReference>
<dbReference type="AlphaFoldDB" id="A0A699HWU9"/>
<protein>
    <recommendedName>
        <fullName evidence="1">Integrase catalytic domain-containing protein</fullName>
    </recommendedName>
</protein>